<evidence type="ECO:0000313" key="8">
    <source>
        <dbReference type="EMBL" id="CAK8672435.1"/>
    </source>
</evidence>
<dbReference type="PROSITE" id="PS51225">
    <property type="entry name" value="MARVEL"/>
    <property type="match status" value="1"/>
</dbReference>
<keyword evidence="2 5" id="KW-0812">Transmembrane</keyword>
<dbReference type="PANTHER" id="PTHR22776">
    <property type="entry name" value="MARVEL-CONTAINING POTENTIAL LIPID RAFT-ASSOCIATED PROTEIN"/>
    <property type="match status" value="1"/>
</dbReference>
<evidence type="ECO:0000256" key="1">
    <source>
        <dbReference type="ARBA" id="ARBA00004141"/>
    </source>
</evidence>
<accession>A0ABP0F1W4</accession>
<evidence type="ECO:0000259" key="7">
    <source>
        <dbReference type="PROSITE" id="PS51225"/>
    </source>
</evidence>
<feature type="transmembrane region" description="Helical" evidence="6">
    <location>
        <begin position="97"/>
        <end position="119"/>
    </location>
</feature>
<keyword evidence="3 6" id="KW-1133">Transmembrane helix</keyword>
<evidence type="ECO:0000256" key="4">
    <source>
        <dbReference type="ARBA" id="ARBA00023136"/>
    </source>
</evidence>
<dbReference type="EMBL" id="CAWYQH010000001">
    <property type="protein sequence ID" value="CAK8672435.1"/>
    <property type="molecule type" value="Genomic_DNA"/>
</dbReference>
<dbReference type="InterPro" id="IPR050578">
    <property type="entry name" value="MARVEL-CKLF_proteins"/>
</dbReference>
<keyword evidence="4 5" id="KW-0472">Membrane</keyword>
<reference evidence="8 9" key="1">
    <citation type="submission" date="2024-02" db="EMBL/GenBank/DDBJ databases">
        <authorList>
            <person name="Daric V."/>
            <person name="Darras S."/>
        </authorList>
    </citation>
    <scope>NUCLEOTIDE SEQUENCE [LARGE SCALE GENOMIC DNA]</scope>
</reference>
<evidence type="ECO:0000256" key="6">
    <source>
        <dbReference type="SAM" id="Phobius"/>
    </source>
</evidence>
<comment type="subcellular location">
    <subcellularLocation>
        <location evidence="1">Membrane</location>
        <topology evidence="1">Multi-pass membrane protein</topology>
    </subcellularLocation>
</comment>
<name>A0ABP0F1W4_CLALP</name>
<dbReference type="PANTHER" id="PTHR22776:SF97">
    <property type="entry name" value="RE01453P"/>
    <property type="match status" value="1"/>
</dbReference>
<feature type="domain" description="MARVEL" evidence="7">
    <location>
        <begin position="17"/>
        <end position="151"/>
    </location>
</feature>
<comment type="caution">
    <text evidence="8">The sequence shown here is derived from an EMBL/GenBank/DDBJ whole genome shotgun (WGS) entry which is preliminary data.</text>
</comment>
<feature type="transmembrane region" description="Helical" evidence="6">
    <location>
        <begin position="27"/>
        <end position="47"/>
    </location>
</feature>
<evidence type="ECO:0000313" key="9">
    <source>
        <dbReference type="Proteomes" id="UP001642483"/>
    </source>
</evidence>
<feature type="transmembrane region" description="Helical" evidence="6">
    <location>
        <begin position="59"/>
        <end position="77"/>
    </location>
</feature>
<keyword evidence="9" id="KW-1185">Reference proteome</keyword>
<protein>
    <recommendedName>
        <fullName evidence="7">MARVEL domain-containing protein</fullName>
    </recommendedName>
</protein>
<dbReference type="InterPro" id="IPR008253">
    <property type="entry name" value="Marvel"/>
</dbReference>
<sequence>MYEETRSGGQTGKDPGFLRSTDGIFKGIQFILSLLLVIFVSTTHYWSVAGAGFVGFANFAAWFSFITLLMSGVIYYFRLYNGACLGRLPWRKVELNYALGSAILHFIGMIACSITASSYSHNGLFIASAIFSVFVMLSFLVYAFIIFRGKDPRSVPTRPIDSV</sequence>
<proteinExistence type="predicted"/>
<organism evidence="8 9">
    <name type="scientific">Clavelina lepadiformis</name>
    <name type="common">Light-bulb sea squirt</name>
    <name type="synonym">Ascidia lepadiformis</name>
    <dbReference type="NCBI Taxonomy" id="159417"/>
    <lineage>
        <taxon>Eukaryota</taxon>
        <taxon>Metazoa</taxon>
        <taxon>Chordata</taxon>
        <taxon>Tunicata</taxon>
        <taxon>Ascidiacea</taxon>
        <taxon>Aplousobranchia</taxon>
        <taxon>Clavelinidae</taxon>
        <taxon>Clavelina</taxon>
    </lineage>
</organism>
<gene>
    <name evidence="8" type="ORF">CVLEPA_LOCUS1388</name>
</gene>
<dbReference type="Proteomes" id="UP001642483">
    <property type="component" value="Unassembled WGS sequence"/>
</dbReference>
<evidence type="ECO:0000256" key="5">
    <source>
        <dbReference type="PROSITE-ProRule" id="PRU00581"/>
    </source>
</evidence>
<evidence type="ECO:0000256" key="3">
    <source>
        <dbReference type="ARBA" id="ARBA00022989"/>
    </source>
</evidence>
<feature type="transmembrane region" description="Helical" evidence="6">
    <location>
        <begin position="125"/>
        <end position="147"/>
    </location>
</feature>
<evidence type="ECO:0000256" key="2">
    <source>
        <dbReference type="ARBA" id="ARBA00022692"/>
    </source>
</evidence>